<proteinExistence type="predicted"/>
<feature type="chain" id="PRO_5043358102" evidence="1">
    <location>
        <begin position="21"/>
        <end position="193"/>
    </location>
</feature>
<feature type="signal peptide" evidence="1">
    <location>
        <begin position="1"/>
        <end position="20"/>
    </location>
</feature>
<keyword evidence="1" id="KW-0732">Signal</keyword>
<dbReference type="AlphaFoldDB" id="A0AAU7DLY2"/>
<gene>
    <name evidence="2" type="ORF">P8935_03075</name>
</gene>
<dbReference type="RefSeq" id="WP_348263545.1">
    <property type="nucleotide sequence ID" value="NZ_CP121196.1"/>
</dbReference>
<dbReference type="EMBL" id="CP121196">
    <property type="protein sequence ID" value="XBH18321.1"/>
    <property type="molecule type" value="Genomic_DNA"/>
</dbReference>
<evidence type="ECO:0000313" key="2">
    <source>
        <dbReference type="EMBL" id="XBH18321.1"/>
    </source>
</evidence>
<sequence>MKTLFRLFLSCLIVSCVCGAQDLRSHMDQMKTAYTASGSIVPVDSQTLVVEPNMPAPVCALPRQEDGKIAWYRYAFPLSSITVALTDVDESLIGEDSVFTNPNAPSAYKPGDQGDAVMVVVVGMPGKKFPALIYDREKLAHLGPGPHSSSDYGQVKDQVEAFGLTFHDAASAHAFIYALKNAVILAKTQAMAR</sequence>
<reference evidence="2" key="1">
    <citation type="submission" date="2023-03" db="EMBL/GenBank/DDBJ databases">
        <title>Edaphobacter sp.</title>
        <authorList>
            <person name="Huber K.J."/>
            <person name="Papendorf J."/>
            <person name="Pilke C."/>
            <person name="Bunk B."/>
            <person name="Sproeer C."/>
            <person name="Pester M."/>
        </authorList>
    </citation>
    <scope>NUCLEOTIDE SEQUENCE</scope>
    <source>
        <strain evidence="2">DSM 110680</strain>
    </source>
</reference>
<organism evidence="2">
    <name type="scientific">Telmatobacter sp. DSM 110680</name>
    <dbReference type="NCBI Taxonomy" id="3036704"/>
    <lineage>
        <taxon>Bacteria</taxon>
        <taxon>Pseudomonadati</taxon>
        <taxon>Acidobacteriota</taxon>
        <taxon>Terriglobia</taxon>
        <taxon>Terriglobales</taxon>
        <taxon>Acidobacteriaceae</taxon>
        <taxon>Telmatobacter</taxon>
    </lineage>
</organism>
<accession>A0AAU7DLY2</accession>
<name>A0AAU7DLY2_9BACT</name>
<evidence type="ECO:0000256" key="1">
    <source>
        <dbReference type="SAM" id="SignalP"/>
    </source>
</evidence>
<protein>
    <submittedName>
        <fullName evidence="2">Uncharacterized protein</fullName>
    </submittedName>
</protein>